<evidence type="ECO:0000313" key="2">
    <source>
        <dbReference type="EMBL" id="KAH7148517.1"/>
    </source>
</evidence>
<feature type="region of interest" description="Disordered" evidence="1">
    <location>
        <begin position="118"/>
        <end position="139"/>
    </location>
</feature>
<name>A0A9P9J7N7_9HYPO</name>
<evidence type="ECO:0000313" key="3">
    <source>
        <dbReference type="Proteomes" id="UP000738349"/>
    </source>
</evidence>
<feature type="compositionally biased region" description="Polar residues" evidence="1">
    <location>
        <begin position="119"/>
        <end position="139"/>
    </location>
</feature>
<accession>A0A9P9J7N7</accession>
<dbReference type="Proteomes" id="UP000738349">
    <property type="component" value="Unassembled WGS sequence"/>
</dbReference>
<gene>
    <name evidence="2" type="ORF">EDB81DRAFT_465206</name>
</gene>
<dbReference type="OrthoDB" id="10615639at2759"/>
<protein>
    <submittedName>
        <fullName evidence="2">Uncharacterized protein</fullName>
    </submittedName>
</protein>
<proteinExistence type="predicted"/>
<keyword evidence="3" id="KW-1185">Reference proteome</keyword>
<organism evidence="2 3">
    <name type="scientific">Dactylonectria macrodidyma</name>
    <dbReference type="NCBI Taxonomy" id="307937"/>
    <lineage>
        <taxon>Eukaryota</taxon>
        <taxon>Fungi</taxon>
        <taxon>Dikarya</taxon>
        <taxon>Ascomycota</taxon>
        <taxon>Pezizomycotina</taxon>
        <taxon>Sordariomycetes</taxon>
        <taxon>Hypocreomycetidae</taxon>
        <taxon>Hypocreales</taxon>
        <taxon>Nectriaceae</taxon>
        <taxon>Dactylonectria</taxon>
    </lineage>
</organism>
<dbReference type="AlphaFoldDB" id="A0A9P9J7N7"/>
<sequence>MRHLLGAHNGRRVPICTPNLPVAPPTVGLSPASRVPWPDALHCPGPVLSVHPHLRLLLHTLGSLLASACGLCLPPPSPNPPRSCLVPNCPLPNLEPTVSTLLPLPPPPRRALTRAFSPRFSTPTYPSASSRPPVPNSSHTICQLSKQTACIPARFATASRFPFNLIS</sequence>
<comment type="caution">
    <text evidence="2">The sequence shown here is derived from an EMBL/GenBank/DDBJ whole genome shotgun (WGS) entry which is preliminary data.</text>
</comment>
<dbReference type="EMBL" id="JAGMUV010000007">
    <property type="protein sequence ID" value="KAH7148517.1"/>
    <property type="molecule type" value="Genomic_DNA"/>
</dbReference>
<evidence type="ECO:0000256" key="1">
    <source>
        <dbReference type="SAM" id="MobiDB-lite"/>
    </source>
</evidence>
<reference evidence="2" key="1">
    <citation type="journal article" date="2021" name="Nat. Commun.">
        <title>Genetic determinants of endophytism in the Arabidopsis root mycobiome.</title>
        <authorList>
            <person name="Mesny F."/>
            <person name="Miyauchi S."/>
            <person name="Thiergart T."/>
            <person name="Pickel B."/>
            <person name="Atanasova L."/>
            <person name="Karlsson M."/>
            <person name="Huettel B."/>
            <person name="Barry K.W."/>
            <person name="Haridas S."/>
            <person name="Chen C."/>
            <person name="Bauer D."/>
            <person name="Andreopoulos W."/>
            <person name="Pangilinan J."/>
            <person name="LaButti K."/>
            <person name="Riley R."/>
            <person name="Lipzen A."/>
            <person name="Clum A."/>
            <person name="Drula E."/>
            <person name="Henrissat B."/>
            <person name="Kohler A."/>
            <person name="Grigoriev I.V."/>
            <person name="Martin F.M."/>
            <person name="Hacquard S."/>
        </authorList>
    </citation>
    <scope>NUCLEOTIDE SEQUENCE</scope>
    <source>
        <strain evidence="2">MPI-CAGE-AT-0147</strain>
    </source>
</reference>